<evidence type="ECO:0000256" key="1">
    <source>
        <dbReference type="ARBA" id="ARBA00022801"/>
    </source>
</evidence>
<dbReference type="Gene3D" id="3.40.50.850">
    <property type="entry name" value="Isochorismatase-like"/>
    <property type="match status" value="1"/>
</dbReference>
<evidence type="ECO:0000313" key="3">
    <source>
        <dbReference type="EMBL" id="NLR64327.1"/>
    </source>
</evidence>
<organism evidence="3 4">
    <name type="scientific">Chitinophaga varians</name>
    <dbReference type="NCBI Taxonomy" id="2202339"/>
    <lineage>
        <taxon>Bacteria</taxon>
        <taxon>Pseudomonadati</taxon>
        <taxon>Bacteroidota</taxon>
        <taxon>Chitinophagia</taxon>
        <taxon>Chitinophagales</taxon>
        <taxon>Chitinophagaceae</taxon>
        <taxon>Chitinophaga</taxon>
    </lineage>
</organism>
<dbReference type="Proteomes" id="UP000570474">
    <property type="component" value="Unassembled WGS sequence"/>
</dbReference>
<dbReference type="SUPFAM" id="SSF52499">
    <property type="entry name" value="Isochorismatase-like hydrolases"/>
    <property type="match status" value="1"/>
</dbReference>
<dbReference type="RefSeq" id="WP_168870278.1">
    <property type="nucleotide sequence ID" value="NZ_JABAIA010000001.1"/>
</dbReference>
<reference evidence="3 4" key="1">
    <citation type="submission" date="2020-04" db="EMBL/GenBank/DDBJ databases">
        <authorList>
            <person name="Yin C."/>
        </authorList>
    </citation>
    <scope>NUCLEOTIDE SEQUENCE [LARGE SCALE GENOMIC DNA]</scope>
    <source>
        <strain evidence="3 4">Ae27</strain>
    </source>
</reference>
<accession>A0A847RUC1</accession>
<name>A0A847RUC1_9BACT</name>
<dbReference type="EMBL" id="JABAIA010000001">
    <property type="protein sequence ID" value="NLR64327.1"/>
    <property type="molecule type" value="Genomic_DNA"/>
</dbReference>
<dbReference type="GO" id="GO:0016787">
    <property type="term" value="F:hydrolase activity"/>
    <property type="evidence" value="ECO:0007669"/>
    <property type="project" value="UniProtKB-KW"/>
</dbReference>
<keyword evidence="4" id="KW-1185">Reference proteome</keyword>
<dbReference type="InterPro" id="IPR000868">
    <property type="entry name" value="Isochorismatase-like_dom"/>
</dbReference>
<feature type="domain" description="Isochorismatase-like" evidence="2">
    <location>
        <begin position="5"/>
        <end position="147"/>
    </location>
</feature>
<proteinExistence type="predicted"/>
<evidence type="ECO:0000313" key="4">
    <source>
        <dbReference type="Proteomes" id="UP000570474"/>
    </source>
</evidence>
<dbReference type="PANTHER" id="PTHR43540:SF1">
    <property type="entry name" value="ISOCHORISMATASE HYDROLASE"/>
    <property type="match status" value="1"/>
</dbReference>
<dbReference type="PANTHER" id="PTHR43540">
    <property type="entry name" value="PEROXYUREIDOACRYLATE/UREIDOACRYLATE AMIDOHYDROLASE-RELATED"/>
    <property type="match status" value="1"/>
</dbReference>
<dbReference type="Pfam" id="PF00857">
    <property type="entry name" value="Isochorismatase"/>
    <property type="match status" value="1"/>
</dbReference>
<comment type="caution">
    <text evidence="3">The sequence shown here is derived from an EMBL/GenBank/DDBJ whole genome shotgun (WGS) entry which is preliminary data.</text>
</comment>
<keyword evidence="1 3" id="KW-0378">Hydrolase</keyword>
<dbReference type="AlphaFoldDB" id="A0A847RUC1"/>
<gene>
    <name evidence="3" type="ORF">HGH92_08420</name>
</gene>
<sequence>MKKQALLIIDVQQDYFKGGKMELSAPDAAADNIRQILDKCRKEGIPVIYIQHQADAGFLVTNTPGAEIHPSVQPLAGETIITKHYPNSFRETTLLHHLQQIGVTGLIITGMMTHACVDATTRAAKDFGFHCTVVADACATRDLEVNQQQVPAAEVQRAMMAGLAFFYADIVNTQQYLR</sequence>
<protein>
    <submittedName>
        <fullName evidence="3">Cysteine hydrolase</fullName>
    </submittedName>
</protein>
<dbReference type="InterPro" id="IPR036380">
    <property type="entry name" value="Isochorismatase-like_sf"/>
</dbReference>
<dbReference type="InterPro" id="IPR050272">
    <property type="entry name" value="Isochorismatase-like_hydrls"/>
</dbReference>
<evidence type="ECO:0000259" key="2">
    <source>
        <dbReference type="Pfam" id="PF00857"/>
    </source>
</evidence>
<dbReference type="CDD" id="cd01014">
    <property type="entry name" value="nicotinamidase_related"/>
    <property type="match status" value="1"/>
</dbReference>